<feature type="domain" description="Histidine kinase/HSP90-like ATPase" evidence="1">
    <location>
        <begin position="242"/>
        <end position="351"/>
    </location>
</feature>
<gene>
    <name evidence="2" type="ORF">ACFS2C_03380</name>
</gene>
<dbReference type="Gene3D" id="3.30.565.10">
    <property type="entry name" value="Histidine kinase-like ATPase, C-terminal domain"/>
    <property type="match status" value="1"/>
</dbReference>
<reference evidence="3" key="1">
    <citation type="journal article" date="2019" name="Int. J. Syst. Evol. Microbiol.">
        <title>The Global Catalogue of Microorganisms (GCM) 10K type strain sequencing project: providing services to taxonomists for standard genome sequencing and annotation.</title>
        <authorList>
            <consortium name="The Broad Institute Genomics Platform"/>
            <consortium name="The Broad Institute Genome Sequencing Center for Infectious Disease"/>
            <person name="Wu L."/>
            <person name="Ma J."/>
        </authorList>
    </citation>
    <scope>NUCLEOTIDE SEQUENCE [LARGE SCALE GENOMIC DNA]</scope>
    <source>
        <strain evidence="3">IBRC-M 10906</strain>
    </source>
</reference>
<dbReference type="GO" id="GO:0004673">
    <property type="term" value="F:protein histidine kinase activity"/>
    <property type="evidence" value="ECO:0007669"/>
    <property type="project" value="UniProtKB-EC"/>
</dbReference>
<evidence type="ECO:0000313" key="3">
    <source>
        <dbReference type="Proteomes" id="UP001597478"/>
    </source>
</evidence>
<dbReference type="RefSeq" id="WP_377384109.1">
    <property type="nucleotide sequence ID" value="NZ_JBHSAN010000001.1"/>
</dbReference>
<name>A0ABW5W7D8_9PSEU</name>
<accession>A0ABW5W7D8</accession>
<dbReference type="Pfam" id="PF02518">
    <property type="entry name" value="HATPase_c"/>
    <property type="match status" value="1"/>
</dbReference>
<evidence type="ECO:0000313" key="2">
    <source>
        <dbReference type="EMBL" id="MFD2798430.1"/>
    </source>
</evidence>
<dbReference type="InterPro" id="IPR003594">
    <property type="entry name" value="HATPase_dom"/>
</dbReference>
<dbReference type="EMBL" id="JBHUOF010000003">
    <property type="protein sequence ID" value="MFD2798430.1"/>
    <property type="molecule type" value="Genomic_DNA"/>
</dbReference>
<organism evidence="2 3">
    <name type="scientific">Prauserella oleivorans</name>
    <dbReference type="NCBI Taxonomy" id="1478153"/>
    <lineage>
        <taxon>Bacteria</taxon>
        <taxon>Bacillati</taxon>
        <taxon>Actinomycetota</taxon>
        <taxon>Actinomycetes</taxon>
        <taxon>Pseudonocardiales</taxon>
        <taxon>Pseudonocardiaceae</taxon>
        <taxon>Prauserella</taxon>
    </lineage>
</organism>
<protein>
    <submittedName>
        <fullName evidence="2">Sensor histidine kinase</fullName>
        <ecNumber evidence="2">2.7.13.3</ecNumber>
    </submittedName>
</protein>
<dbReference type="InterPro" id="IPR010559">
    <property type="entry name" value="Sig_transdc_His_kin_internal"/>
</dbReference>
<dbReference type="PANTHER" id="PTHR34220:SF7">
    <property type="entry name" value="SENSOR HISTIDINE KINASE YPDA"/>
    <property type="match status" value="1"/>
</dbReference>
<dbReference type="Pfam" id="PF06580">
    <property type="entry name" value="His_kinase"/>
    <property type="match status" value="1"/>
</dbReference>
<comment type="caution">
    <text evidence="2">The sequence shown here is derived from an EMBL/GenBank/DDBJ whole genome shotgun (WGS) entry which is preliminary data.</text>
</comment>
<dbReference type="InterPro" id="IPR050640">
    <property type="entry name" value="Bact_2-comp_sensor_kinase"/>
</dbReference>
<dbReference type="InterPro" id="IPR036890">
    <property type="entry name" value="HATPase_C_sf"/>
</dbReference>
<dbReference type="EC" id="2.7.13.3" evidence="2"/>
<dbReference type="Proteomes" id="UP001597478">
    <property type="component" value="Unassembled WGS sequence"/>
</dbReference>
<keyword evidence="3" id="KW-1185">Reference proteome</keyword>
<dbReference type="SUPFAM" id="SSF55874">
    <property type="entry name" value="ATPase domain of HSP90 chaperone/DNA topoisomerase II/histidine kinase"/>
    <property type="match status" value="1"/>
</dbReference>
<keyword evidence="2" id="KW-0418">Kinase</keyword>
<evidence type="ECO:0000259" key="1">
    <source>
        <dbReference type="SMART" id="SM00387"/>
    </source>
</evidence>
<dbReference type="SMART" id="SM00387">
    <property type="entry name" value="HATPase_c"/>
    <property type="match status" value="1"/>
</dbReference>
<sequence length="356" mass="38194">MSVPAEAGPGRGQLWSRRLRDPATILETARHIADDLADGLSGPRVRSAARNIRRLLAADGVALADLSPNIVVAGSLPRDVDTTAMINEVLHTESRCRRAEVVAEPLIVHDELAGVLAVSGTTRLAALREVAHLIVAALEHGLLEESAEQAAQAELRALRAEISPHFVYNALTVVAGLVRPDPARSRELLLDFADYIRYSLASHGEYTTVADEFHAIETYLALQRAVLGDRLKVQIRVAPEVLAVAVPYLVLQPIVENAVRHGIERKPGGGTVQVLGEAEGTDCVISVEDDGVGMDPAKAEALLAGDGEARSMGLANVDRRLRNVYGPWFGVVVETAEGEGTRVLVRVPRFQPGVMP</sequence>
<keyword evidence="2" id="KW-0808">Transferase</keyword>
<dbReference type="PANTHER" id="PTHR34220">
    <property type="entry name" value="SENSOR HISTIDINE KINASE YPDA"/>
    <property type="match status" value="1"/>
</dbReference>
<proteinExistence type="predicted"/>